<organism evidence="4 5">
    <name type="scientific">Pyrenophora seminiperda CCB06</name>
    <dbReference type="NCBI Taxonomy" id="1302712"/>
    <lineage>
        <taxon>Eukaryota</taxon>
        <taxon>Fungi</taxon>
        <taxon>Dikarya</taxon>
        <taxon>Ascomycota</taxon>
        <taxon>Pezizomycotina</taxon>
        <taxon>Dothideomycetes</taxon>
        <taxon>Pleosporomycetidae</taxon>
        <taxon>Pleosporales</taxon>
        <taxon>Pleosporineae</taxon>
        <taxon>Pleosporaceae</taxon>
        <taxon>Pyrenophora</taxon>
    </lineage>
</organism>
<name>A0A3M7M461_9PLEO</name>
<protein>
    <submittedName>
        <fullName evidence="4">C6 transcription factor</fullName>
    </submittedName>
</protein>
<dbReference type="Proteomes" id="UP000265663">
    <property type="component" value="Unassembled WGS sequence"/>
</dbReference>
<feature type="domain" description="Xylanolytic transcriptional activator regulatory" evidence="3">
    <location>
        <begin position="103"/>
        <end position="264"/>
    </location>
</feature>
<evidence type="ECO:0000256" key="2">
    <source>
        <dbReference type="SAM" id="MobiDB-lite"/>
    </source>
</evidence>
<dbReference type="GO" id="GO:0006351">
    <property type="term" value="P:DNA-templated transcription"/>
    <property type="evidence" value="ECO:0007669"/>
    <property type="project" value="InterPro"/>
</dbReference>
<dbReference type="GO" id="GO:0003677">
    <property type="term" value="F:DNA binding"/>
    <property type="evidence" value="ECO:0007669"/>
    <property type="project" value="InterPro"/>
</dbReference>
<dbReference type="GO" id="GO:0008270">
    <property type="term" value="F:zinc ion binding"/>
    <property type="evidence" value="ECO:0007669"/>
    <property type="project" value="InterPro"/>
</dbReference>
<evidence type="ECO:0000259" key="3">
    <source>
        <dbReference type="Pfam" id="PF04082"/>
    </source>
</evidence>
<feature type="compositionally biased region" description="Low complexity" evidence="2">
    <location>
        <begin position="24"/>
        <end position="36"/>
    </location>
</feature>
<feature type="region of interest" description="Disordered" evidence="2">
    <location>
        <begin position="17"/>
        <end position="36"/>
    </location>
</feature>
<evidence type="ECO:0000313" key="5">
    <source>
        <dbReference type="Proteomes" id="UP000265663"/>
    </source>
</evidence>
<dbReference type="InterPro" id="IPR007219">
    <property type="entry name" value="XnlR_reg_dom"/>
</dbReference>
<accession>A0A3M7M461</accession>
<keyword evidence="5" id="KW-1185">Reference proteome</keyword>
<proteinExistence type="predicted"/>
<dbReference type="Pfam" id="PF04082">
    <property type="entry name" value="Fungal_trans"/>
    <property type="match status" value="1"/>
</dbReference>
<sequence length="561" mass="62403">MTRQDAGTLATVLQQQALPSPPNTTTQAQSITTQAQPSSLLSQWFQDSGTNLEAETSAPETIPSLHHVPQQSPSGPIILPVGPTPSPQSDQLAPWADDEQLVNLYYLNFHSSHPILLPRSWYWKNQYPRYLKAVVQLIGGHFCPTASRDSLRERVEQELDHVGQETPERVQAQLLYAVYLFAQHHSRQGQQVLDSAIESALNLGMHRQEFAAAHAGSLTVLEESMRRTWYELYVTDGCVAALQRKSTFKTNTVTARVLLPCDDIIYEDGMCFMPATLDDFHDNVFADEEHVFSSFCYRIEAVRLLGRVLTITGTQGVHRDLVQAADNALAAFIHHLPRSKSEAEIVSTFGEVDELMFQTHTIIQYSTILLHFPRGDLVSLDPLSQHVPGANNTKLLCPCNRQHVHSIKAIEASKTISMLAALRAPVQRHSPFFVYPLALAAVVQLAIGAIHAKSLSGCLEQHSDKIKLMLGVLKTMGRHWAAAESVLRVVKKMACAVFRDGRRAAESSPALRRDEAMDNCVDVCPQILPHGEWLDTVHVLQLSELMGHDNAWLGDYVSHFS</sequence>
<dbReference type="PANTHER" id="PTHR47431">
    <property type="entry name" value="ZN(II)2CYS6 TRANSCRIPTION FACTOR (EUROFUNG)-RELATED"/>
    <property type="match status" value="1"/>
</dbReference>
<gene>
    <name evidence="4" type="ORF">GMOD_00006027</name>
</gene>
<keyword evidence="1" id="KW-0539">Nucleus</keyword>
<dbReference type="OrthoDB" id="10067394at2759"/>
<reference evidence="4 5" key="1">
    <citation type="journal article" date="2014" name="PLoS ONE">
        <title>De novo Genome Assembly of the Fungal Plant Pathogen Pyrenophora semeniperda.</title>
        <authorList>
            <person name="Soliai M.M."/>
            <person name="Meyer S.E."/>
            <person name="Udall J.A."/>
            <person name="Elzinga D.E."/>
            <person name="Hermansen R.A."/>
            <person name="Bodily P.M."/>
            <person name="Hart A.A."/>
            <person name="Coleman C.E."/>
        </authorList>
    </citation>
    <scope>NUCLEOTIDE SEQUENCE [LARGE SCALE GENOMIC DNA]</scope>
    <source>
        <strain evidence="4 5">CCB06</strain>
        <tissue evidence="4">Mycelium</tissue>
    </source>
</reference>
<dbReference type="AlphaFoldDB" id="A0A3M7M461"/>
<feature type="region of interest" description="Disordered" evidence="2">
    <location>
        <begin position="51"/>
        <end position="91"/>
    </location>
</feature>
<dbReference type="PANTHER" id="PTHR47431:SF2">
    <property type="entry name" value="ZN(II)2CYS6 TRANSCRIPTION FACTOR (EUROFUNG)"/>
    <property type="match status" value="1"/>
</dbReference>
<dbReference type="EMBL" id="KE747818">
    <property type="protein sequence ID" value="RMZ69291.1"/>
    <property type="molecule type" value="Genomic_DNA"/>
</dbReference>
<evidence type="ECO:0000313" key="4">
    <source>
        <dbReference type="EMBL" id="RMZ69291.1"/>
    </source>
</evidence>
<dbReference type="CDD" id="cd12148">
    <property type="entry name" value="fungal_TF_MHR"/>
    <property type="match status" value="1"/>
</dbReference>
<evidence type="ECO:0000256" key="1">
    <source>
        <dbReference type="ARBA" id="ARBA00023242"/>
    </source>
</evidence>